<dbReference type="OrthoDB" id="8565659at2"/>
<proteinExistence type="predicted"/>
<dbReference type="Gene3D" id="2.60.200.60">
    <property type="match status" value="1"/>
</dbReference>
<dbReference type="AlphaFoldDB" id="A0A2S0IBN4"/>
<sequence length="87" mass="8931">MPNVIRKGDKTNHGGVVLEGFEHTNFNGKPLAGVGHKVSCPRCKGVFAIAEGNAAYKIDGVPVAQEGMKTTCGASLIASTSTGKISC</sequence>
<evidence type="ECO:0000313" key="1">
    <source>
        <dbReference type="EMBL" id="AVJ29177.1"/>
    </source>
</evidence>
<dbReference type="Proteomes" id="UP000239477">
    <property type="component" value="Chromosome"/>
</dbReference>
<reference evidence="1 2" key="1">
    <citation type="submission" date="2017-09" db="EMBL/GenBank/DDBJ databases">
        <title>Genomic, metabolic, and phenotypic characteristics of bacterial isolates from the natural microbiome of the model nematode Caenorhabditis elegans.</title>
        <authorList>
            <person name="Zimmermann J."/>
            <person name="Obeng N."/>
            <person name="Yang W."/>
            <person name="Obeng O."/>
            <person name="Kissoyan K."/>
            <person name="Pees B."/>
            <person name="Dirksen P."/>
            <person name="Hoppner M."/>
            <person name="Franke A."/>
            <person name="Rosenstiel P."/>
            <person name="Leippe M."/>
            <person name="Dierking K."/>
            <person name="Kaleta C."/>
            <person name="Schulenburg H."/>
        </authorList>
    </citation>
    <scope>NUCLEOTIDE SEQUENCE [LARGE SCALE GENOMIC DNA]</scope>
    <source>
        <strain evidence="1 2">MYb73</strain>
    </source>
</reference>
<dbReference type="Pfam" id="PF05488">
    <property type="entry name" value="PAAR_motif"/>
    <property type="match status" value="1"/>
</dbReference>
<dbReference type="InterPro" id="IPR008727">
    <property type="entry name" value="PAAR_motif"/>
</dbReference>
<name>A0A2S0IBN4_9BURK</name>
<evidence type="ECO:0000313" key="2">
    <source>
        <dbReference type="Proteomes" id="UP000239477"/>
    </source>
</evidence>
<dbReference type="RefSeq" id="WP_105239895.1">
    <property type="nucleotide sequence ID" value="NZ_CP023270.1"/>
</dbReference>
<accession>A0A2S0IBN4</accession>
<protein>
    <recommendedName>
        <fullName evidence="3">PAAR domain-containing protein</fullName>
    </recommendedName>
</protein>
<dbReference type="EMBL" id="CP023270">
    <property type="protein sequence ID" value="AVJ29177.1"/>
    <property type="molecule type" value="Genomic_DNA"/>
</dbReference>
<dbReference type="CDD" id="cd14744">
    <property type="entry name" value="PAAR_CT_2"/>
    <property type="match status" value="1"/>
</dbReference>
<gene>
    <name evidence="1" type="ORF">CLM73_19820</name>
</gene>
<organism evidence="1 2">
    <name type="scientific">Achromobacter spanius</name>
    <dbReference type="NCBI Taxonomy" id="217203"/>
    <lineage>
        <taxon>Bacteria</taxon>
        <taxon>Pseudomonadati</taxon>
        <taxon>Pseudomonadota</taxon>
        <taxon>Betaproteobacteria</taxon>
        <taxon>Burkholderiales</taxon>
        <taxon>Alcaligenaceae</taxon>
        <taxon>Achromobacter</taxon>
    </lineage>
</organism>
<keyword evidence="2" id="KW-1185">Reference proteome</keyword>
<evidence type="ECO:0008006" key="3">
    <source>
        <dbReference type="Google" id="ProtNLM"/>
    </source>
</evidence>